<feature type="non-terminal residue" evidence="13">
    <location>
        <position position="270"/>
    </location>
</feature>
<feature type="domain" description="SWI2/SNF2 ATPase" evidence="12">
    <location>
        <begin position="178"/>
        <end position="254"/>
    </location>
</feature>
<evidence type="ECO:0000256" key="5">
    <source>
        <dbReference type="ARBA" id="ARBA00022741"/>
    </source>
</evidence>
<dbReference type="EC" id="3.1.21.3" evidence="3"/>
<dbReference type="PANTHER" id="PTHR30195">
    <property type="entry name" value="TYPE I SITE-SPECIFIC DEOXYRIBONUCLEASE PROTEIN SUBUNIT M AND R"/>
    <property type="match status" value="1"/>
</dbReference>
<dbReference type="GO" id="GO:0009035">
    <property type="term" value="F:type I site-specific deoxyribonuclease activity"/>
    <property type="evidence" value="ECO:0007669"/>
    <property type="project" value="UniProtKB-EC"/>
</dbReference>
<dbReference type="InterPro" id="IPR027417">
    <property type="entry name" value="P-loop_NTPase"/>
</dbReference>
<evidence type="ECO:0000259" key="12">
    <source>
        <dbReference type="Pfam" id="PF18766"/>
    </source>
</evidence>
<feature type="non-terminal residue" evidence="13">
    <location>
        <position position="1"/>
    </location>
</feature>
<reference evidence="13" key="1">
    <citation type="journal article" date="2014" name="Front. Microbiol.">
        <title>High frequency of phylogenetically diverse reductive dehalogenase-homologous genes in deep subseafloor sedimentary metagenomes.</title>
        <authorList>
            <person name="Kawai M."/>
            <person name="Futagami T."/>
            <person name="Toyoda A."/>
            <person name="Takaki Y."/>
            <person name="Nishi S."/>
            <person name="Hori S."/>
            <person name="Arai W."/>
            <person name="Tsubouchi T."/>
            <person name="Morono Y."/>
            <person name="Uchiyama I."/>
            <person name="Ito T."/>
            <person name="Fujiyama A."/>
            <person name="Inagaki F."/>
            <person name="Takami H."/>
        </authorList>
    </citation>
    <scope>NUCLEOTIDE SEQUENCE</scope>
    <source>
        <strain evidence="13">Expedition CK06-06</strain>
    </source>
</reference>
<protein>
    <recommendedName>
        <fullName evidence="3">type I site-specific deoxyribonuclease</fullName>
        <ecNumber evidence="3">3.1.21.3</ecNumber>
    </recommendedName>
</protein>
<evidence type="ECO:0000256" key="1">
    <source>
        <dbReference type="ARBA" id="ARBA00000851"/>
    </source>
</evidence>
<keyword evidence="7" id="KW-0255">Endonuclease</keyword>
<keyword evidence="6" id="KW-0680">Restriction system</keyword>
<dbReference type="Gene3D" id="3.90.1570.50">
    <property type="match status" value="1"/>
</dbReference>
<evidence type="ECO:0000256" key="4">
    <source>
        <dbReference type="ARBA" id="ARBA00022722"/>
    </source>
</evidence>
<evidence type="ECO:0000256" key="2">
    <source>
        <dbReference type="ARBA" id="ARBA00008598"/>
    </source>
</evidence>
<evidence type="ECO:0000313" key="13">
    <source>
        <dbReference type="EMBL" id="GAG12942.1"/>
    </source>
</evidence>
<feature type="domain" description="Restriction endonuclease type I HsdR N-terminal" evidence="11">
    <location>
        <begin position="4"/>
        <end position="108"/>
    </location>
</feature>
<keyword evidence="5" id="KW-0547">Nucleotide-binding</keyword>
<dbReference type="PANTHER" id="PTHR30195:SF15">
    <property type="entry name" value="TYPE I RESTRICTION ENZYME HINDI ENDONUCLEASE SUBUNIT"/>
    <property type="match status" value="1"/>
</dbReference>
<proteinExistence type="inferred from homology"/>
<name>X0VP58_9ZZZZ</name>
<keyword evidence="9" id="KW-0067">ATP-binding</keyword>
<evidence type="ECO:0000256" key="8">
    <source>
        <dbReference type="ARBA" id="ARBA00022801"/>
    </source>
</evidence>
<evidence type="ECO:0000256" key="6">
    <source>
        <dbReference type="ARBA" id="ARBA00022747"/>
    </source>
</evidence>
<keyword evidence="8" id="KW-0378">Hydrolase</keyword>
<gene>
    <name evidence="13" type="ORF">S01H1_35665</name>
</gene>
<dbReference type="Pfam" id="PF18766">
    <property type="entry name" value="SWI2_SNF2"/>
    <property type="match status" value="1"/>
</dbReference>
<evidence type="ECO:0000256" key="3">
    <source>
        <dbReference type="ARBA" id="ARBA00012654"/>
    </source>
</evidence>
<dbReference type="InterPro" id="IPR007409">
    <property type="entry name" value="Restrct_endonuc_type1_HsdR_N"/>
</dbReference>
<evidence type="ECO:0000256" key="10">
    <source>
        <dbReference type="ARBA" id="ARBA00023125"/>
    </source>
</evidence>
<evidence type="ECO:0000256" key="9">
    <source>
        <dbReference type="ARBA" id="ARBA00022840"/>
    </source>
</evidence>
<keyword evidence="4" id="KW-0540">Nuclease</keyword>
<evidence type="ECO:0000256" key="7">
    <source>
        <dbReference type="ARBA" id="ARBA00022759"/>
    </source>
</evidence>
<dbReference type="InterPro" id="IPR051268">
    <property type="entry name" value="Type-I_R_enzyme_R_subunit"/>
</dbReference>
<dbReference type="AlphaFoldDB" id="X0VP58"/>
<dbReference type="CDD" id="cd22332">
    <property type="entry name" value="HsdR_N"/>
    <property type="match status" value="1"/>
</dbReference>
<comment type="caution">
    <text evidence="13">The sequence shown here is derived from an EMBL/GenBank/DDBJ whole genome shotgun (WGS) entry which is preliminary data.</text>
</comment>
<sequence length="270" mass="31027">KTGEKSPSVRFIDFKNPKNNSFIAISQFKVNVPGTEKHIIPDIVLFVNGLPFVVVECKSPVIADPMNEAFIQLLRYQNKRGEKEGNEKLFWYNLFMVITSSQEARCGSIASGYEHFVEWKDPYPYCLSDISKNKNITSQQVLIQGMLSRKNHLDILHIFTLFKKSSDGGVTKIVARYQQFRTVKKIIKRIKEGKTPKERGGIVWHTQGSGKSLTMMYTVRAMYRDLKLSKFKIVFVTDRKKLEEQLRDTSKSVGYTINLAGSIIEYQELL</sequence>
<dbReference type="GO" id="GO:0003677">
    <property type="term" value="F:DNA binding"/>
    <property type="evidence" value="ECO:0007669"/>
    <property type="project" value="UniProtKB-KW"/>
</dbReference>
<dbReference type="SUPFAM" id="SSF52540">
    <property type="entry name" value="P-loop containing nucleoside triphosphate hydrolases"/>
    <property type="match status" value="1"/>
</dbReference>
<dbReference type="Gene3D" id="3.40.50.300">
    <property type="entry name" value="P-loop containing nucleotide triphosphate hydrolases"/>
    <property type="match status" value="1"/>
</dbReference>
<dbReference type="GO" id="GO:0009307">
    <property type="term" value="P:DNA restriction-modification system"/>
    <property type="evidence" value="ECO:0007669"/>
    <property type="project" value="UniProtKB-KW"/>
</dbReference>
<dbReference type="GO" id="GO:0005524">
    <property type="term" value="F:ATP binding"/>
    <property type="evidence" value="ECO:0007669"/>
    <property type="project" value="UniProtKB-KW"/>
</dbReference>
<dbReference type="Pfam" id="PF04313">
    <property type="entry name" value="HSDR_N"/>
    <property type="match status" value="1"/>
</dbReference>
<dbReference type="InterPro" id="IPR040980">
    <property type="entry name" value="SWI2_SNF2"/>
</dbReference>
<accession>X0VP58</accession>
<evidence type="ECO:0000259" key="11">
    <source>
        <dbReference type="Pfam" id="PF04313"/>
    </source>
</evidence>
<dbReference type="EMBL" id="BARS01022292">
    <property type="protein sequence ID" value="GAG12942.1"/>
    <property type="molecule type" value="Genomic_DNA"/>
</dbReference>
<comment type="similarity">
    <text evidence="2">Belongs to the HsdR family.</text>
</comment>
<keyword evidence="10" id="KW-0238">DNA-binding</keyword>
<comment type="catalytic activity">
    <reaction evidence="1">
        <text>Endonucleolytic cleavage of DNA to give random double-stranded fragments with terminal 5'-phosphates, ATP is simultaneously hydrolyzed.</text>
        <dbReference type="EC" id="3.1.21.3"/>
    </reaction>
</comment>
<organism evidence="13">
    <name type="scientific">marine sediment metagenome</name>
    <dbReference type="NCBI Taxonomy" id="412755"/>
    <lineage>
        <taxon>unclassified sequences</taxon>
        <taxon>metagenomes</taxon>
        <taxon>ecological metagenomes</taxon>
    </lineage>
</organism>